<evidence type="ECO:0000256" key="1">
    <source>
        <dbReference type="SAM" id="MobiDB-lite"/>
    </source>
</evidence>
<protein>
    <submittedName>
        <fullName evidence="2">Uncharacterized protein</fullName>
    </submittedName>
</protein>
<keyword evidence="3" id="KW-1185">Reference proteome</keyword>
<sequence length="95" mass="10353">MSQEAFKGNAAMRAPLQALLDEQSFDAPSSECEYPPSSNDVNEAAGSGSSETWLDGTGMGIDPNMLYLQLDANLEPLPWDYESFNALNNDLFDNT</sequence>
<comment type="caution">
    <text evidence="2">The sequence shown here is derived from an EMBL/GenBank/DDBJ whole genome shotgun (WGS) entry which is preliminary data.</text>
</comment>
<proteinExistence type="predicted"/>
<reference evidence="2 3" key="1">
    <citation type="journal article" date="2025" name="Microbiol. Resour. Announc.">
        <title>Draft genome sequences for Neonectria magnoliae and Neonectria punicea, canker pathogens of Liriodendron tulipifera and Acer saccharum in West Virginia.</title>
        <authorList>
            <person name="Petronek H.M."/>
            <person name="Kasson M.T."/>
            <person name="Metheny A.M."/>
            <person name="Stauder C.M."/>
            <person name="Lovett B."/>
            <person name="Lynch S.C."/>
            <person name="Garnas J.R."/>
            <person name="Kasson L.R."/>
            <person name="Stajich J.E."/>
        </authorList>
    </citation>
    <scope>NUCLEOTIDE SEQUENCE [LARGE SCALE GENOMIC DNA]</scope>
    <source>
        <strain evidence="2 3">NRRL 64653</strain>
    </source>
</reference>
<feature type="region of interest" description="Disordered" evidence="1">
    <location>
        <begin position="17"/>
        <end position="55"/>
    </location>
</feature>
<feature type="compositionally biased region" description="Polar residues" evidence="1">
    <location>
        <begin position="36"/>
        <end position="52"/>
    </location>
</feature>
<dbReference type="Proteomes" id="UP001498476">
    <property type="component" value="Unassembled WGS sequence"/>
</dbReference>
<organism evidence="2 3">
    <name type="scientific">Neonectria punicea</name>
    <dbReference type="NCBI Taxonomy" id="979145"/>
    <lineage>
        <taxon>Eukaryota</taxon>
        <taxon>Fungi</taxon>
        <taxon>Dikarya</taxon>
        <taxon>Ascomycota</taxon>
        <taxon>Pezizomycotina</taxon>
        <taxon>Sordariomycetes</taxon>
        <taxon>Hypocreomycetidae</taxon>
        <taxon>Hypocreales</taxon>
        <taxon>Nectriaceae</taxon>
        <taxon>Neonectria</taxon>
    </lineage>
</organism>
<dbReference type="EMBL" id="JAZAVJ010000148">
    <property type="protein sequence ID" value="KAK7409521.1"/>
    <property type="molecule type" value="Genomic_DNA"/>
</dbReference>
<gene>
    <name evidence="2" type="ORF">QQX98_008305</name>
</gene>
<evidence type="ECO:0000313" key="2">
    <source>
        <dbReference type="EMBL" id="KAK7409521.1"/>
    </source>
</evidence>
<evidence type="ECO:0000313" key="3">
    <source>
        <dbReference type="Proteomes" id="UP001498476"/>
    </source>
</evidence>
<accession>A0ABR1GVJ8</accession>
<name>A0ABR1GVJ8_9HYPO</name>